<evidence type="ECO:0000256" key="2">
    <source>
        <dbReference type="ARBA" id="ARBA00022723"/>
    </source>
</evidence>
<evidence type="ECO:0000256" key="5">
    <source>
        <dbReference type="ARBA" id="ARBA00023049"/>
    </source>
</evidence>
<dbReference type="OrthoDB" id="7057814at2"/>
<dbReference type="AlphaFoldDB" id="A0A2S9VDV6"/>
<keyword evidence="7" id="KW-1133">Transmembrane helix</keyword>
<organism evidence="9 10">
    <name type="scientific">Alteromonas alba</name>
    <dbReference type="NCBI Taxonomy" id="2079529"/>
    <lineage>
        <taxon>Bacteria</taxon>
        <taxon>Pseudomonadati</taxon>
        <taxon>Pseudomonadota</taxon>
        <taxon>Gammaproteobacteria</taxon>
        <taxon>Alteromonadales</taxon>
        <taxon>Alteromonadaceae</taxon>
        <taxon>Alteromonas/Salinimonas group</taxon>
        <taxon>Alteromonas</taxon>
    </lineage>
</organism>
<feature type="transmembrane region" description="Helical" evidence="7">
    <location>
        <begin position="280"/>
        <end position="303"/>
    </location>
</feature>
<dbReference type="Proteomes" id="UP000238949">
    <property type="component" value="Unassembled WGS sequence"/>
</dbReference>
<reference evidence="10" key="1">
    <citation type="journal article" date="2020" name="Int. J. Syst. Evol. Microbiol.">
        <title>Alteromonas alba sp. nov., a marine bacterium isolated from the seawater of the West Pacific Ocean.</title>
        <authorList>
            <person name="Sun C."/>
            <person name="Wu Y.-H."/>
            <person name="Xamxidin M."/>
            <person name="Cheng H."/>
            <person name="Xu X.-W."/>
        </authorList>
    </citation>
    <scope>NUCLEOTIDE SEQUENCE [LARGE SCALE GENOMIC DNA]</scope>
    <source>
        <strain evidence="10">190</strain>
    </source>
</reference>
<evidence type="ECO:0000256" key="3">
    <source>
        <dbReference type="ARBA" id="ARBA00022801"/>
    </source>
</evidence>
<comment type="caution">
    <text evidence="9">The sequence shown here is derived from an EMBL/GenBank/DDBJ whole genome shotgun (WGS) entry which is preliminary data.</text>
</comment>
<feature type="domain" description="Peptidase M48" evidence="8">
    <location>
        <begin position="137"/>
        <end position="202"/>
    </location>
</feature>
<dbReference type="GO" id="GO:0006508">
    <property type="term" value="P:proteolysis"/>
    <property type="evidence" value="ECO:0007669"/>
    <property type="project" value="UniProtKB-KW"/>
</dbReference>
<gene>
    <name evidence="9" type="ORF">C6Y40_05260</name>
</gene>
<dbReference type="PANTHER" id="PTHR34978:SF3">
    <property type="entry name" value="SLR0241 PROTEIN"/>
    <property type="match status" value="1"/>
</dbReference>
<evidence type="ECO:0000259" key="8">
    <source>
        <dbReference type="Pfam" id="PF01435"/>
    </source>
</evidence>
<keyword evidence="1 6" id="KW-0645">Protease</keyword>
<feature type="transmembrane region" description="Helical" evidence="7">
    <location>
        <begin position="47"/>
        <end position="71"/>
    </location>
</feature>
<name>A0A2S9VDV6_9ALTE</name>
<dbReference type="InterPro" id="IPR052173">
    <property type="entry name" value="Beta-lactam_resp_regulator"/>
</dbReference>
<evidence type="ECO:0000256" key="1">
    <source>
        <dbReference type="ARBA" id="ARBA00022670"/>
    </source>
</evidence>
<feature type="transmembrane region" description="Helical" evidence="7">
    <location>
        <begin position="91"/>
        <end position="113"/>
    </location>
</feature>
<dbReference type="Pfam" id="PF01435">
    <property type="entry name" value="Peptidase_M48"/>
    <property type="match status" value="1"/>
</dbReference>
<evidence type="ECO:0000256" key="6">
    <source>
        <dbReference type="RuleBase" id="RU003983"/>
    </source>
</evidence>
<protein>
    <recommendedName>
        <fullName evidence="8">Peptidase M48 domain-containing protein</fullName>
    </recommendedName>
</protein>
<keyword evidence="7" id="KW-0812">Transmembrane</keyword>
<evidence type="ECO:0000313" key="10">
    <source>
        <dbReference type="Proteomes" id="UP000238949"/>
    </source>
</evidence>
<accession>A0A2S9VDV6</accession>
<feature type="transmembrane region" description="Helical" evidence="7">
    <location>
        <begin position="6"/>
        <end position="26"/>
    </location>
</feature>
<dbReference type="EMBL" id="PVNP01000046">
    <property type="protein sequence ID" value="PRO74661.1"/>
    <property type="molecule type" value="Genomic_DNA"/>
</dbReference>
<dbReference type="PANTHER" id="PTHR34978">
    <property type="entry name" value="POSSIBLE SENSOR-TRANSDUCER PROTEIN BLAR"/>
    <property type="match status" value="1"/>
</dbReference>
<dbReference type="GO" id="GO:0046872">
    <property type="term" value="F:metal ion binding"/>
    <property type="evidence" value="ECO:0007669"/>
    <property type="project" value="UniProtKB-KW"/>
</dbReference>
<dbReference type="GO" id="GO:0004222">
    <property type="term" value="F:metalloendopeptidase activity"/>
    <property type="evidence" value="ECO:0007669"/>
    <property type="project" value="InterPro"/>
</dbReference>
<dbReference type="CDD" id="cd07326">
    <property type="entry name" value="M56_BlaR1_MecR1_like"/>
    <property type="match status" value="1"/>
</dbReference>
<comment type="similarity">
    <text evidence="6">Belongs to the peptidase M48 family.</text>
</comment>
<keyword evidence="7" id="KW-0472">Membrane</keyword>
<dbReference type="Gene3D" id="3.30.2010.10">
    <property type="entry name" value="Metalloproteases ('zincins'), catalytic domain"/>
    <property type="match status" value="1"/>
</dbReference>
<evidence type="ECO:0000313" key="9">
    <source>
        <dbReference type="EMBL" id="PRO74661.1"/>
    </source>
</evidence>
<keyword evidence="5 6" id="KW-0482">Metalloprotease</keyword>
<dbReference type="RefSeq" id="WP_105933674.1">
    <property type="nucleotide sequence ID" value="NZ_PVNP01000046.1"/>
</dbReference>
<sequence length="318" mass="35927">MFTTAIFLNVLSLAVVSAWFTLLLQWPVSRAVLRRIPNVPAALQKTLLTAWVMLPIIIGLFCSIAFILNAFTDVMWAPLEIFIHWHHLFEFEWLTWHGGLLGVWSVATVWILARHVWLVRAHRASLQSALMMADGSVKRHSGYEFVCLQTAMPLAFTAGMLRPQVYLSQGLLERFDDAQLQCILAHEAAHQRQRDPLQKWLFSLASAYYPTSLRRTLRNAFDLASELQADSRAGRETGALNVASALVAFGKSERQWQMPLAVSFGQDFVSQRVRFLIEPATFNMTIPATIGLVALAVLTANLLSMDSLHHYIELILER</sequence>
<keyword evidence="4 6" id="KW-0862">Zinc</keyword>
<keyword evidence="2" id="KW-0479">Metal-binding</keyword>
<evidence type="ECO:0000256" key="7">
    <source>
        <dbReference type="SAM" id="Phobius"/>
    </source>
</evidence>
<comment type="cofactor">
    <cofactor evidence="6">
        <name>Zn(2+)</name>
        <dbReference type="ChEBI" id="CHEBI:29105"/>
    </cofactor>
    <text evidence="6">Binds 1 zinc ion per subunit.</text>
</comment>
<keyword evidence="10" id="KW-1185">Reference proteome</keyword>
<proteinExistence type="inferred from homology"/>
<dbReference type="InterPro" id="IPR001915">
    <property type="entry name" value="Peptidase_M48"/>
</dbReference>
<keyword evidence="3 6" id="KW-0378">Hydrolase</keyword>
<evidence type="ECO:0000256" key="4">
    <source>
        <dbReference type="ARBA" id="ARBA00022833"/>
    </source>
</evidence>